<evidence type="ECO:0000313" key="8">
    <source>
        <dbReference type="EMBL" id="RYR65741.1"/>
    </source>
</evidence>
<evidence type="ECO:0000256" key="3">
    <source>
        <dbReference type="ARBA" id="ARBA00022692"/>
    </source>
</evidence>
<evidence type="ECO:0000256" key="5">
    <source>
        <dbReference type="ARBA" id="ARBA00023136"/>
    </source>
</evidence>
<evidence type="ECO:0000313" key="9">
    <source>
        <dbReference type="Proteomes" id="UP000289738"/>
    </source>
</evidence>
<keyword evidence="5 7" id="KW-0472">Membrane</keyword>
<feature type="transmembrane region" description="Helical" evidence="7">
    <location>
        <begin position="463"/>
        <end position="488"/>
    </location>
</feature>
<gene>
    <name evidence="8" type="ORF">Ahy_A03g011668</name>
</gene>
<name>A0A445DRJ2_ARAHY</name>
<dbReference type="AlphaFoldDB" id="A0A445DRJ2"/>
<dbReference type="PANTHER" id="PTHR13317">
    <property type="entry name" value="TRANSMEMBRANE ANTERIOR POSTERIOR TRANSFORMATION PROTEIN 1 HOMOLOG"/>
    <property type="match status" value="1"/>
</dbReference>
<feature type="compositionally biased region" description="Basic residues" evidence="6">
    <location>
        <begin position="19"/>
        <end position="28"/>
    </location>
</feature>
<organism evidence="8 9">
    <name type="scientific">Arachis hypogaea</name>
    <name type="common">Peanut</name>
    <dbReference type="NCBI Taxonomy" id="3818"/>
    <lineage>
        <taxon>Eukaryota</taxon>
        <taxon>Viridiplantae</taxon>
        <taxon>Streptophyta</taxon>
        <taxon>Embryophyta</taxon>
        <taxon>Tracheophyta</taxon>
        <taxon>Spermatophyta</taxon>
        <taxon>Magnoliopsida</taxon>
        <taxon>eudicotyledons</taxon>
        <taxon>Gunneridae</taxon>
        <taxon>Pentapetalae</taxon>
        <taxon>rosids</taxon>
        <taxon>fabids</taxon>
        <taxon>Fabales</taxon>
        <taxon>Fabaceae</taxon>
        <taxon>Papilionoideae</taxon>
        <taxon>50 kb inversion clade</taxon>
        <taxon>dalbergioids sensu lato</taxon>
        <taxon>Dalbergieae</taxon>
        <taxon>Pterocarpus clade</taxon>
        <taxon>Arachis</taxon>
    </lineage>
</organism>
<keyword evidence="9" id="KW-1185">Reference proteome</keyword>
<dbReference type="Proteomes" id="UP000289738">
    <property type="component" value="Chromosome A03"/>
</dbReference>
<protein>
    <recommendedName>
        <fullName evidence="10">Protein POLLEN DEFECTIVE IN GUIDANCE 1</fullName>
    </recommendedName>
</protein>
<feature type="compositionally biased region" description="Gly residues" evidence="6">
    <location>
        <begin position="1"/>
        <end position="10"/>
    </location>
</feature>
<feature type="compositionally biased region" description="Polar residues" evidence="6">
    <location>
        <begin position="35"/>
        <end position="45"/>
    </location>
</feature>
<evidence type="ECO:0000256" key="2">
    <source>
        <dbReference type="ARBA" id="ARBA00008803"/>
    </source>
</evidence>
<evidence type="ECO:0000256" key="1">
    <source>
        <dbReference type="ARBA" id="ARBA00004141"/>
    </source>
</evidence>
<feature type="transmembrane region" description="Helical" evidence="7">
    <location>
        <begin position="249"/>
        <end position="268"/>
    </location>
</feature>
<comment type="similarity">
    <text evidence="2">Belongs to the TAPT1 family.</text>
</comment>
<dbReference type="PANTHER" id="PTHR13317:SF4">
    <property type="entry name" value="TRANSMEMBRANE ANTERIOR POSTERIOR TRANSFORMATION PROTEIN 1 HOMOLOG"/>
    <property type="match status" value="1"/>
</dbReference>
<sequence>MRYRGGGVIGGLPPQSQPQRRKKRKHKSAHPESVTFDSVNGSNHDFEVNTSQLLAEVTTDEMPTTSATEQSTATAASGHGFSYGELRYRILNGGATCAVSALDDGNAKELSSVTSAEVENSQKELVLSGGGNVARSDTVELNRVLLVHGSDSDKSPVTYFLEELYNGNSLRGTTTLGDEKGRERVYDTIFRLPWRCELLIDVGFFVCFNSFLSLLTVMPTRIAITIWRLLRARKFKRPSTVELSDFGCFLMMVCGVILLQQIDISLIYHMIRGQSTIKLYVIYNVLEIFDKLCQHFNGDVMRMLFHSAEGLAKFHPEMEIQAITLSACMVAHNNALPAMLVSNNFAEIKSYVFKGYNKDNVRSLVYFDSIERFHISALILFVLAQNILEAEGSWLGSFLINILLVFLCEMAIDIIKHSFIAKFNNIKPIAFSEFLEALCKQVIRVLTPVYAANLPYNPFPWRLFWIMLFSAMTYIMLTSLKVLIGMILQKHATWYINRCERRKLHAD</sequence>
<keyword evidence="4 7" id="KW-1133">Transmembrane helix</keyword>
<accession>A0A445DRJ2</accession>
<keyword evidence="3 7" id="KW-0812">Transmembrane</keyword>
<dbReference type="InterPro" id="IPR008010">
    <property type="entry name" value="Tatp1"/>
</dbReference>
<feature type="transmembrane region" description="Helical" evidence="7">
    <location>
        <begin position="198"/>
        <end position="229"/>
    </location>
</feature>
<evidence type="ECO:0000256" key="6">
    <source>
        <dbReference type="SAM" id="MobiDB-lite"/>
    </source>
</evidence>
<feature type="region of interest" description="Disordered" evidence="6">
    <location>
        <begin position="1"/>
        <end position="45"/>
    </location>
</feature>
<dbReference type="EMBL" id="SDMP01000003">
    <property type="protein sequence ID" value="RYR65741.1"/>
    <property type="molecule type" value="Genomic_DNA"/>
</dbReference>
<comment type="subcellular location">
    <subcellularLocation>
        <location evidence="1">Membrane</location>
        <topology evidence="1">Multi-pass membrane protein</topology>
    </subcellularLocation>
</comment>
<reference evidence="8 9" key="1">
    <citation type="submission" date="2019-01" db="EMBL/GenBank/DDBJ databases">
        <title>Sequencing of cultivated peanut Arachis hypogaea provides insights into genome evolution and oil improvement.</title>
        <authorList>
            <person name="Chen X."/>
        </authorList>
    </citation>
    <scope>NUCLEOTIDE SEQUENCE [LARGE SCALE GENOMIC DNA]</scope>
    <source>
        <strain evidence="9">cv. Fuhuasheng</strain>
        <tissue evidence="8">Leaves</tissue>
    </source>
</reference>
<evidence type="ECO:0000256" key="4">
    <source>
        <dbReference type="ARBA" id="ARBA00022989"/>
    </source>
</evidence>
<evidence type="ECO:0008006" key="10">
    <source>
        <dbReference type="Google" id="ProtNLM"/>
    </source>
</evidence>
<proteinExistence type="inferred from homology"/>
<evidence type="ECO:0000256" key="7">
    <source>
        <dbReference type="SAM" id="Phobius"/>
    </source>
</evidence>
<dbReference type="Pfam" id="PF05346">
    <property type="entry name" value="DUF747"/>
    <property type="match status" value="2"/>
</dbReference>
<comment type="caution">
    <text evidence="8">The sequence shown here is derived from an EMBL/GenBank/DDBJ whole genome shotgun (WGS) entry which is preliminary data.</text>
</comment>
<dbReference type="GO" id="GO:0005789">
    <property type="term" value="C:endoplasmic reticulum membrane"/>
    <property type="evidence" value="ECO:0007669"/>
    <property type="project" value="TreeGrafter"/>
</dbReference>
<feature type="transmembrane region" description="Helical" evidence="7">
    <location>
        <begin position="394"/>
        <end position="412"/>
    </location>
</feature>